<keyword evidence="3" id="KW-0547">Nucleotide-binding</keyword>
<dbReference type="PROSITE" id="PS50979">
    <property type="entry name" value="BC"/>
    <property type="match status" value="1"/>
</dbReference>
<evidence type="ECO:0000256" key="2">
    <source>
        <dbReference type="ARBA" id="ARBA00022598"/>
    </source>
</evidence>
<evidence type="ECO:0000256" key="5">
    <source>
        <dbReference type="ARBA" id="ARBA00048600"/>
    </source>
</evidence>
<comment type="caution">
    <text evidence="8">The sequence shown here is derived from an EMBL/GenBank/DDBJ whole genome shotgun (WGS) entry which is preliminary data.</text>
</comment>
<dbReference type="EC" id="6.3.4.14" evidence="1"/>
<dbReference type="RefSeq" id="WP_186598556.1">
    <property type="nucleotide sequence ID" value="NZ_JABWRS010000005.1"/>
</dbReference>
<evidence type="ECO:0000313" key="8">
    <source>
        <dbReference type="EMBL" id="MBC3475788.1"/>
    </source>
</evidence>
<dbReference type="InterPro" id="IPR005482">
    <property type="entry name" value="Biotin_COase_C"/>
</dbReference>
<dbReference type="SMART" id="SM00878">
    <property type="entry name" value="Biotin_carb_C"/>
    <property type="match status" value="1"/>
</dbReference>
<dbReference type="Gene3D" id="3.30.470.20">
    <property type="entry name" value="ATP-grasp fold, B domain"/>
    <property type="match status" value="1"/>
</dbReference>
<gene>
    <name evidence="8" type="ORF">HU747_09260</name>
</gene>
<evidence type="ECO:0000259" key="7">
    <source>
        <dbReference type="PROSITE" id="PS50979"/>
    </source>
</evidence>
<evidence type="ECO:0000313" key="9">
    <source>
        <dbReference type="Proteomes" id="UP000628086"/>
    </source>
</evidence>
<evidence type="ECO:0000256" key="1">
    <source>
        <dbReference type="ARBA" id="ARBA00013263"/>
    </source>
</evidence>
<accession>A0ABR6V5M2</accession>
<keyword evidence="2" id="KW-0436">Ligase</keyword>
<reference evidence="8 9" key="1">
    <citation type="journal article" date="2020" name="Microorganisms">
        <title>Reliable Identification of Environmental Pseudomonas Isolates Using the rpoD Gene.</title>
        <authorList>
            <consortium name="The Broad Institute Genome Sequencing Platform"/>
            <person name="Girard L."/>
            <person name="Lood C."/>
            <person name="Rokni-Zadeh H."/>
            <person name="van Noort V."/>
            <person name="Lavigne R."/>
            <person name="De Mot R."/>
        </authorList>
    </citation>
    <scope>NUCLEOTIDE SEQUENCE [LARGE SCALE GENOMIC DNA]</scope>
    <source>
        <strain evidence="8 9">RW7P2</strain>
    </source>
</reference>
<evidence type="ECO:0000256" key="6">
    <source>
        <dbReference type="SAM" id="MobiDB-lite"/>
    </source>
</evidence>
<feature type="region of interest" description="Disordered" evidence="6">
    <location>
        <begin position="43"/>
        <end position="75"/>
    </location>
</feature>
<feature type="compositionally biased region" description="Low complexity" evidence="6">
    <location>
        <begin position="50"/>
        <end position="59"/>
    </location>
</feature>
<dbReference type="InterPro" id="IPR051602">
    <property type="entry name" value="ACC_Biotin_Carboxylase"/>
</dbReference>
<keyword evidence="4" id="KW-0067">ATP-binding</keyword>
<dbReference type="Proteomes" id="UP000628086">
    <property type="component" value="Unassembled WGS sequence"/>
</dbReference>
<sequence>MDPQRIKEFIDLVKASDLTDLSFSEGGSTLQLKRYVRSAHAVRDHAEAHSSTQESSSSRETVRRVPEGTGAGPLAREVRSPLFGVLHLTPSPEGHALECRINAECAETFIPNAGTVTRWDLPGGIGVRVDTHVRAGYKIPAYYDSMIAKVITHGATREQALVRMRTALAQFHVEGVSTNLPLHLQILEDGAFKNGAVDIHHLEAWLKFKQGRS</sequence>
<name>A0ABR6V5M2_9PSED</name>
<comment type="catalytic activity">
    <reaction evidence="5">
        <text>N(6)-biotinyl-L-lysyl-[protein] + hydrogencarbonate + ATP = N(6)-carboxybiotinyl-L-lysyl-[protein] + ADP + phosphate + H(+)</text>
        <dbReference type="Rhea" id="RHEA:13501"/>
        <dbReference type="Rhea" id="RHEA-COMP:10505"/>
        <dbReference type="Rhea" id="RHEA-COMP:10506"/>
        <dbReference type="ChEBI" id="CHEBI:15378"/>
        <dbReference type="ChEBI" id="CHEBI:17544"/>
        <dbReference type="ChEBI" id="CHEBI:30616"/>
        <dbReference type="ChEBI" id="CHEBI:43474"/>
        <dbReference type="ChEBI" id="CHEBI:83144"/>
        <dbReference type="ChEBI" id="CHEBI:83145"/>
        <dbReference type="ChEBI" id="CHEBI:456216"/>
        <dbReference type="EC" id="6.3.4.14"/>
    </reaction>
</comment>
<dbReference type="PANTHER" id="PTHR48095">
    <property type="entry name" value="PYRUVATE CARBOXYLASE SUBUNIT A"/>
    <property type="match status" value="1"/>
</dbReference>
<protein>
    <recommendedName>
        <fullName evidence="1">biotin carboxylase</fullName>
        <ecNumber evidence="1">6.3.4.14</ecNumber>
    </recommendedName>
</protein>
<organism evidence="8 9">
    <name type="scientific">Pseudomonas taiwanensis</name>
    <dbReference type="NCBI Taxonomy" id="470150"/>
    <lineage>
        <taxon>Bacteria</taxon>
        <taxon>Pseudomonadati</taxon>
        <taxon>Pseudomonadota</taxon>
        <taxon>Gammaproteobacteria</taxon>
        <taxon>Pseudomonadales</taxon>
        <taxon>Pseudomonadaceae</taxon>
        <taxon>Pseudomonas</taxon>
    </lineage>
</organism>
<proteinExistence type="predicted"/>
<dbReference type="PANTHER" id="PTHR48095:SF2">
    <property type="entry name" value="BIOTIN CARBOXYLASE, CHLOROPLASTIC"/>
    <property type="match status" value="1"/>
</dbReference>
<dbReference type="InterPro" id="IPR011054">
    <property type="entry name" value="Rudment_hybrid_motif"/>
</dbReference>
<evidence type="ECO:0000256" key="3">
    <source>
        <dbReference type="ARBA" id="ARBA00022741"/>
    </source>
</evidence>
<dbReference type="Pfam" id="PF02785">
    <property type="entry name" value="Biotin_carb_C"/>
    <property type="match status" value="1"/>
</dbReference>
<keyword evidence="9" id="KW-1185">Reference proteome</keyword>
<dbReference type="EMBL" id="JABWRS010000005">
    <property type="protein sequence ID" value="MBC3475788.1"/>
    <property type="molecule type" value="Genomic_DNA"/>
</dbReference>
<dbReference type="InterPro" id="IPR011764">
    <property type="entry name" value="Biotin_carboxylation_dom"/>
</dbReference>
<feature type="domain" description="Biotin carboxylation" evidence="7">
    <location>
        <begin position="1"/>
        <end position="207"/>
    </location>
</feature>
<evidence type="ECO:0000256" key="4">
    <source>
        <dbReference type="ARBA" id="ARBA00022840"/>
    </source>
</evidence>
<dbReference type="SUPFAM" id="SSF51246">
    <property type="entry name" value="Rudiment single hybrid motif"/>
    <property type="match status" value="1"/>
</dbReference>